<protein>
    <submittedName>
        <fullName evidence="3">Uncharacterized protein</fullName>
    </submittedName>
</protein>
<keyword evidence="2" id="KW-0732">Signal</keyword>
<dbReference type="RefSeq" id="WP_253476304.1">
    <property type="nucleotide sequence ID" value="NZ_JALJXV010000003.1"/>
</dbReference>
<dbReference type="EMBL" id="JALJXV010000003">
    <property type="protein sequence ID" value="MCP1674360.1"/>
    <property type="molecule type" value="Genomic_DNA"/>
</dbReference>
<dbReference type="AlphaFoldDB" id="A0AAE3KAI4"/>
<evidence type="ECO:0000256" key="1">
    <source>
        <dbReference type="SAM" id="MobiDB-lite"/>
    </source>
</evidence>
<name>A0AAE3KAI4_9GAMM</name>
<evidence type="ECO:0000313" key="3">
    <source>
        <dbReference type="EMBL" id="MCP1674360.1"/>
    </source>
</evidence>
<feature type="signal peptide" evidence="2">
    <location>
        <begin position="1"/>
        <end position="28"/>
    </location>
</feature>
<evidence type="ECO:0000313" key="4">
    <source>
        <dbReference type="Proteomes" id="UP001205843"/>
    </source>
</evidence>
<organism evidence="3 4">
    <name type="scientific">Natronocella acetinitrilica</name>
    <dbReference type="NCBI Taxonomy" id="414046"/>
    <lineage>
        <taxon>Bacteria</taxon>
        <taxon>Pseudomonadati</taxon>
        <taxon>Pseudomonadota</taxon>
        <taxon>Gammaproteobacteria</taxon>
        <taxon>Chromatiales</taxon>
        <taxon>Ectothiorhodospiraceae</taxon>
        <taxon>Natronocella</taxon>
    </lineage>
</organism>
<keyword evidence="4" id="KW-1185">Reference proteome</keyword>
<reference evidence="3" key="1">
    <citation type="submission" date="2022-03" db="EMBL/GenBank/DDBJ databases">
        <title>Genomic Encyclopedia of Type Strains, Phase III (KMG-III): the genomes of soil and plant-associated and newly described type strains.</title>
        <authorList>
            <person name="Whitman W."/>
        </authorList>
    </citation>
    <scope>NUCLEOTIDE SEQUENCE</scope>
    <source>
        <strain evidence="3">ANL 6-2</strain>
    </source>
</reference>
<feature type="chain" id="PRO_5041951850" evidence="2">
    <location>
        <begin position="29"/>
        <end position="263"/>
    </location>
</feature>
<accession>A0AAE3KAI4</accession>
<dbReference type="Proteomes" id="UP001205843">
    <property type="component" value="Unassembled WGS sequence"/>
</dbReference>
<proteinExistence type="predicted"/>
<feature type="region of interest" description="Disordered" evidence="1">
    <location>
        <begin position="47"/>
        <end position="79"/>
    </location>
</feature>
<sequence length="263" mass="28153">MAIRSRRLLPAIALVAAIASTAPWLWQSAPLTQNTTGAERPHAAPLAIADDPPAAPAPRLPVDARSQAGHPSHAAATDHERFASRLRETLADRDVSLGRAHFLALRSPQAFITRLGELRAFTPEPALSIAQIERTQPHRAPSPYTLREAAPQELPGEQGAGGQREAAHFVLELPDHAYTPVLVVRWIDLNEGRVARIEIIETDGLGGPQAFVSAPGAGAPESLYHVEVRDGARETLPRLAGLAVSVGEHFRVDVVAGQARPSH</sequence>
<gene>
    <name evidence="3" type="ORF">J2T57_001462</name>
</gene>
<evidence type="ECO:0000256" key="2">
    <source>
        <dbReference type="SAM" id="SignalP"/>
    </source>
</evidence>
<comment type="caution">
    <text evidence="3">The sequence shown here is derived from an EMBL/GenBank/DDBJ whole genome shotgun (WGS) entry which is preliminary data.</text>
</comment>